<reference evidence="1 2" key="1">
    <citation type="submission" date="2019-02" db="EMBL/GenBank/DDBJ databases">
        <title>Deep-cultivation of Planctomycetes and their phenomic and genomic characterization uncovers novel biology.</title>
        <authorList>
            <person name="Wiegand S."/>
            <person name="Jogler M."/>
            <person name="Boedeker C."/>
            <person name="Pinto D."/>
            <person name="Vollmers J."/>
            <person name="Rivas-Marin E."/>
            <person name="Kohn T."/>
            <person name="Peeters S.H."/>
            <person name="Heuer A."/>
            <person name="Rast P."/>
            <person name="Oberbeckmann S."/>
            <person name="Bunk B."/>
            <person name="Jeske O."/>
            <person name="Meyerdierks A."/>
            <person name="Storesund J.E."/>
            <person name="Kallscheuer N."/>
            <person name="Luecker S."/>
            <person name="Lage O.M."/>
            <person name="Pohl T."/>
            <person name="Merkel B.J."/>
            <person name="Hornburger P."/>
            <person name="Mueller R.-W."/>
            <person name="Bruemmer F."/>
            <person name="Labrenz M."/>
            <person name="Spormann A.M."/>
            <person name="Op den Camp H."/>
            <person name="Overmann J."/>
            <person name="Amann R."/>
            <person name="Jetten M.S.M."/>
            <person name="Mascher T."/>
            <person name="Medema M.H."/>
            <person name="Devos D.P."/>
            <person name="Kaster A.-K."/>
            <person name="Ovreas L."/>
            <person name="Rohde M."/>
            <person name="Galperin M.Y."/>
            <person name="Jogler C."/>
        </authorList>
    </citation>
    <scope>NUCLEOTIDE SEQUENCE [LARGE SCALE GENOMIC DNA]</scope>
    <source>
        <strain evidence="1 2">Q31a</strain>
    </source>
</reference>
<name>A0A518GC28_9BACT</name>
<keyword evidence="2" id="KW-1185">Reference proteome</keyword>
<dbReference type="RefSeq" id="WP_145082052.1">
    <property type="nucleotide sequence ID" value="NZ_CP036298.1"/>
</dbReference>
<proteinExistence type="predicted"/>
<protein>
    <submittedName>
        <fullName evidence="1">Uncharacterized protein</fullName>
    </submittedName>
</protein>
<accession>A0A518GC28</accession>
<gene>
    <name evidence="1" type="ORF">Q31a_45050</name>
</gene>
<dbReference type="EMBL" id="CP036298">
    <property type="protein sequence ID" value="QDV26133.1"/>
    <property type="molecule type" value="Genomic_DNA"/>
</dbReference>
<organism evidence="1 2">
    <name type="scientific">Aureliella helgolandensis</name>
    <dbReference type="NCBI Taxonomy" id="2527968"/>
    <lineage>
        <taxon>Bacteria</taxon>
        <taxon>Pseudomonadati</taxon>
        <taxon>Planctomycetota</taxon>
        <taxon>Planctomycetia</taxon>
        <taxon>Pirellulales</taxon>
        <taxon>Pirellulaceae</taxon>
        <taxon>Aureliella</taxon>
    </lineage>
</organism>
<evidence type="ECO:0000313" key="1">
    <source>
        <dbReference type="EMBL" id="QDV26133.1"/>
    </source>
</evidence>
<evidence type="ECO:0000313" key="2">
    <source>
        <dbReference type="Proteomes" id="UP000318017"/>
    </source>
</evidence>
<dbReference type="Proteomes" id="UP000318017">
    <property type="component" value="Chromosome"/>
</dbReference>
<dbReference type="OrthoDB" id="5174394at2"/>
<sequence>MNFIQSLKKAAMDSPLAFTAMRSALGVSKLARRKLSRRRLVVRGNYVAAIPNYRHMFCGYYDHSPFCPTDENLVLVNLTNASILSAPTPKIPICAAVINVDKGVIEEQLGITHAWNWQQGCRPIWFNQASWIYNYFDNDRRTYGSVTGTLGSSERKMLSLPVQEVSSRGKFYSIDYSVLADLRPDYGYFCHSASTSDPGDAGLTEFDETGHHEVCLLKVKDLQEQTEQRHAARISKPKINHVLSSPNGKQLIFMFRYYVGSHRTTDVFHYCLESSEFRPIILDRGVSHYCWMSNEELLFTGQGEEGFGYYRFHVGESKTTCCEVMVDGHPVALNQHSILSDSYANSQGIRQLWQADFEQTPWKRNVICETVEPWYLWGERRCDMHPSISASGKRWQADVVSHGRRKVLIGQF</sequence>
<dbReference type="AlphaFoldDB" id="A0A518GC28"/>
<dbReference type="KEGG" id="ahel:Q31a_45050"/>